<organism evidence="5 6">
    <name type="scientific">Paenibacillus woosongensis</name>
    <dbReference type="NCBI Taxonomy" id="307580"/>
    <lineage>
        <taxon>Bacteria</taxon>
        <taxon>Bacillati</taxon>
        <taxon>Bacillota</taxon>
        <taxon>Bacilli</taxon>
        <taxon>Bacillales</taxon>
        <taxon>Paenibacillaceae</taxon>
        <taxon>Paenibacillus</taxon>
    </lineage>
</organism>
<dbReference type="Gene3D" id="3.30.360.10">
    <property type="entry name" value="Dihydrodipicolinate Reductase, domain 2"/>
    <property type="match status" value="1"/>
</dbReference>
<feature type="domain" description="Gfo/Idh/MocA-like oxidoreductase N-terminal" evidence="3">
    <location>
        <begin position="3"/>
        <end position="120"/>
    </location>
</feature>
<dbReference type="PANTHER" id="PTHR43708:SF5">
    <property type="entry name" value="CONSERVED EXPRESSED OXIDOREDUCTASE (EUROFUNG)-RELATED"/>
    <property type="match status" value="1"/>
</dbReference>
<gene>
    <name evidence="5" type="ORF">GNP95_17855</name>
</gene>
<evidence type="ECO:0000256" key="2">
    <source>
        <dbReference type="ARBA" id="ARBA00023002"/>
    </source>
</evidence>
<proteinExistence type="inferred from homology"/>
<dbReference type="InterPro" id="IPR004104">
    <property type="entry name" value="Gfo/Idh/MocA-like_OxRdtase_C"/>
</dbReference>
<dbReference type="GO" id="GO:0016491">
    <property type="term" value="F:oxidoreductase activity"/>
    <property type="evidence" value="ECO:0007669"/>
    <property type="project" value="UniProtKB-KW"/>
</dbReference>
<accession>A0A7X2Z4S6</accession>
<dbReference type="EMBL" id="WNZW01000008">
    <property type="protein sequence ID" value="MUG46841.1"/>
    <property type="molecule type" value="Genomic_DNA"/>
</dbReference>
<evidence type="ECO:0000313" key="5">
    <source>
        <dbReference type="EMBL" id="MUG46841.1"/>
    </source>
</evidence>
<dbReference type="InterPro" id="IPR051317">
    <property type="entry name" value="Gfo/Idh/MocA_oxidoreduct"/>
</dbReference>
<dbReference type="GO" id="GO:0000166">
    <property type="term" value="F:nucleotide binding"/>
    <property type="evidence" value="ECO:0007669"/>
    <property type="project" value="InterPro"/>
</dbReference>
<evidence type="ECO:0000256" key="1">
    <source>
        <dbReference type="ARBA" id="ARBA00010928"/>
    </source>
</evidence>
<dbReference type="Gene3D" id="3.40.50.720">
    <property type="entry name" value="NAD(P)-binding Rossmann-like Domain"/>
    <property type="match status" value="1"/>
</dbReference>
<dbReference type="OrthoDB" id="9815825at2"/>
<dbReference type="NCBIfam" id="NF008607">
    <property type="entry name" value="PRK11579.1"/>
    <property type="match status" value="1"/>
</dbReference>
<name>A0A7X2Z4S6_9BACL</name>
<reference evidence="5 6" key="1">
    <citation type="submission" date="2019-11" db="EMBL/GenBank/DDBJ databases">
        <title>Draft genome sequences of five Paenibacillus species of dairy origin.</title>
        <authorList>
            <person name="Olajide A.M."/>
            <person name="Chen S."/>
            <person name="Lapointe G."/>
        </authorList>
    </citation>
    <scope>NUCLEOTIDE SEQUENCE [LARGE SCALE GENOMIC DNA]</scope>
    <source>
        <strain evidence="5 6">12CR55</strain>
    </source>
</reference>
<dbReference type="Pfam" id="PF01408">
    <property type="entry name" value="GFO_IDH_MocA"/>
    <property type="match status" value="1"/>
</dbReference>
<dbReference type="AlphaFoldDB" id="A0A7X2Z4S6"/>
<evidence type="ECO:0000259" key="3">
    <source>
        <dbReference type="Pfam" id="PF01408"/>
    </source>
</evidence>
<comment type="caution">
    <text evidence="5">The sequence shown here is derived from an EMBL/GenBank/DDBJ whole genome shotgun (WGS) entry which is preliminary data.</text>
</comment>
<sequence>MAIQVGLIGFGLSGSVFHAPLIDRTEGMTLAAVVSSQPAKVKGNYPQAKVYEDVEKLLSDPDIQLVVVSSPNLTHYEYAAQALEAGKHVVVEKPFTNSSAEADRLIALAKDKKLLLTVYHNRRWDNDFLTISRLLDSGVLGSVSYYEAHFDRFRPEVTGRWREQDLPGSGILYDLGSHLIDQALTLFGKPNTVWADLRKERKGSKANDYFHLVLGYSNLRVVLHSGSLVREQGPRFILHGDRGSFIKHGFDPQEAQLRKGSGPGDENWGRDNEANYGKLTTDIGGLAVSGTVETLTGGYETFYRKLADAISAGQPSPVAAEDARDVIRIIELAMESHSQGRVLPLDHRG</sequence>
<protein>
    <submittedName>
        <fullName evidence="5">Oxidoreductase</fullName>
    </submittedName>
</protein>
<dbReference type="SUPFAM" id="SSF51735">
    <property type="entry name" value="NAD(P)-binding Rossmann-fold domains"/>
    <property type="match status" value="1"/>
</dbReference>
<dbReference type="InterPro" id="IPR000683">
    <property type="entry name" value="Gfo/Idh/MocA-like_OxRdtase_N"/>
</dbReference>
<evidence type="ECO:0000313" key="6">
    <source>
        <dbReference type="Proteomes" id="UP000447876"/>
    </source>
</evidence>
<comment type="similarity">
    <text evidence="1">Belongs to the Gfo/Idh/MocA family.</text>
</comment>
<dbReference type="RefSeq" id="WP_155612224.1">
    <property type="nucleotide sequence ID" value="NZ_WNZW01000008.1"/>
</dbReference>
<feature type="domain" description="Gfo/Idh/MocA-like oxidoreductase C-terminal" evidence="4">
    <location>
        <begin position="134"/>
        <end position="344"/>
    </location>
</feature>
<dbReference type="Proteomes" id="UP000447876">
    <property type="component" value="Unassembled WGS sequence"/>
</dbReference>
<dbReference type="Pfam" id="PF02894">
    <property type="entry name" value="GFO_IDH_MocA_C"/>
    <property type="match status" value="1"/>
</dbReference>
<evidence type="ECO:0000259" key="4">
    <source>
        <dbReference type="Pfam" id="PF02894"/>
    </source>
</evidence>
<dbReference type="PANTHER" id="PTHR43708">
    <property type="entry name" value="CONSERVED EXPRESSED OXIDOREDUCTASE (EUROFUNG)"/>
    <property type="match status" value="1"/>
</dbReference>
<dbReference type="InterPro" id="IPR036291">
    <property type="entry name" value="NAD(P)-bd_dom_sf"/>
</dbReference>
<keyword evidence="2" id="KW-0560">Oxidoreductase</keyword>